<dbReference type="Pfam" id="PF16549">
    <property type="entry name" value="T2SSS_2"/>
    <property type="match status" value="1"/>
</dbReference>
<dbReference type="GeneID" id="97541465"/>
<name>A0AAV2VJK4_9VIBR</name>
<dbReference type="AlphaFoldDB" id="A0AAV2VJK4"/>
<comment type="caution">
    <text evidence="2">The sequence shown here is derived from an EMBL/GenBank/DDBJ whole genome shotgun (WGS) entry which is preliminary data.</text>
</comment>
<keyword evidence="1" id="KW-0732">Signal</keyword>
<evidence type="ECO:0000256" key="1">
    <source>
        <dbReference type="SAM" id="SignalP"/>
    </source>
</evidence>
<dbReference type="Gene3D" id="3.30.300.250">
    <property type="match status" value="1"/>
</dbReference>
<sequence length="134" mass="14487">MSKYSIAKIAGTALLSIGLLAGCASSNDKQSQIELIAQHRASVLSAGLPLEFGALNVMKASSKGGVVEILMLYNQDQGKIAPQELMHNAVRYYCSSNEVKTNLEQGVRYRLMLRNARGQLIVDQAVGIETCESK</sequence>
<dbReference type="PROSITE" id="PS51257">
    <property type="entry name" value="PROKAR_LIPOPROTEIN"/>
    <property type="match status" value="1"/>
</dbReference>
<evidence type="ECO:0000313" key="3">
    <source>
        <dbReference type="Proteomes" id="UP000018211"/>
    </source>
</evidence>
<accession>A0AAV2VJK4</accession>
<evidence type="ECO:0000313" key="2">
    <source>
        <dbReference type="EMBL" id="CCO44846.1"/>
    </source>
</evidence>
<dbReference type="RefSeq" id="WP_004398617.1">
    <property type="nucleotide sequence ID" value="NZ_LK391965.1"/>
</dbReference>
<feature type="chain" id="PRO_5043562133" description="Type II secretion system (T2SS) pilotin, S protein" evidence="1">
    <location>
        <begin position="27"/>
        <end position="134"/>
    </location>
</feature>
<dbReference type="EMBL" id="CAOF01000031">
    <property type="protein sequence ID" value="CCO44846.1"/>
    <property type="molecule type" value="Genomic_DNA"/>
</dbReference>
<organism evidence="2 3">
    <name type="scientific">Vibrio nigripulchritudo SOn1</name>
    <dbReference type="NCBI Taxonomy" id="1238450"/>
    <lineage>
        <taxon>Bacteria</taxon>
        <taxon>Pseudomonadati</taxon>
        <taxon>Pseudomonadota</taxon>
        <taxon>Gammaproteobacteria</taxon>
        <taxon>Vibrionales</taxon>
        <taxon>Vibrionaceae</taxon>
        <taxon>Vibrio</taxon>
    </lineage>
</organism>
<protein>
    <recommendedName>
        <fullName evidence="4">Type II secretion system (T2SS) pilotin, S protein</fullName>
    </recommendedName>
</protein>
<feature type="signal peptide" evidence="1">
    <location>
        <begin position="1"/>
        <end position="26"/>
    </location>
</feature>
<gene>
    <name evidence="2" type="ORF">VIBNISOn1_1260081</name>
</gene>
<dbReference type="PIRSF" id="PIRSF007010">
    <property type="entry name" value="UCP007010"/>
    <property type="match status" value="1"/>
</dbReference>
<dbReference type="Proteomes" id="UP000018211">
    <property type="component" value="Unassembled WGS sequence"/>
</dbReference>
<dbReference type="InterPro" id="IPR016502">
    <property type="entry name" value="T2SSS_2"/>
</dbReference>
<proteinExistence type="predicted"/>
<reference evidence="2 3" key="1">
    <citation type="journal article" date="2013" name="ISME J.">
        <title>Comparative genomics of pathogenic lineages of Vibrio nigripulchritudo identifies virulence-associated traits.</title>
        <authorList>
            <person name="Goudenege D."/>
            <person name="Labreuche Y."/>
            <person name="Krin E."/>
            <person name="Ansquer D."/>
            <person name="Mangenot S."/>
            <person name="Calteau A."/>
            <person name="Medigue C."/>
            <person name="Mazel D."/>
            <person name="Polz M.F."/>
            <person name="Le Roux F."/>
        </authorList>
    </citation>
    <scope>NUCLEOTIDE SEQUENCE [LARGE SCALE GENOMIC DNA]</scope>
    <source>
        <strain evidence="2 3">SOn1</strain>
    </source>
</reference>
<evidence type="ECO:0008006" key="4">
    <source>
        <dbReference type="Google" id="ProtNLM"/>
    </source>
</evidence>